<evidence type="ECO:0000313" key="4">
    <source>
        <dbReference type="Proteomes" id="UP000260644"/>
    </source>
</evidence>
<evidence type="ECO:0000259" key="2">
    <source>
        <dbReference type="Pfam" id="PF12867"/>
    </source>
</evidence>
<name>A0A3E1YE93_9BACT</name>
<dbReference type="RefSeq" id="WP_116974761.1">
    <property type="nucleotide sequence ID" value="NZ_QPMM01000002.1"/>
</dbReference>
<organism evidence="3 4">
    <name type="scientific">Chitinophaga silvatica</name>
    <dbReference type="NCBI Taxonomy" id="2282649"/>
    <lineage>
        <taxon>Bacteria</taxon>
        <taxon>Pseudomonadati</taxon>
        <taxon>Bacteroidota</taxon>
        <taxon>Chitinophagia</taxon>
        <taxon>Chitinophagales</taxon>
        <taxon>Chitinophagaceae</taxon>
        <taxon>Chitinophaga</taxon>
    </lineage>
</organism>
<dbReference type="OrthoDB" id="9807923at2"/>
<keyword evidence="4" id="KW-1185">Reference proteome</keyword>
<feature type="domain" description="DinB-like" evidence="2">
    <location>
        <begin position="38"/>
        <end position="193"/>
    </location>
</feature>
<feature type="signal peptide" evidence="1">
    <location>
        <begin position="1"/>
        <end position="19"/>
    </location>
</feature>
<proteinExistence type="predicted"/>
<feature type="chain" id="PRO_5017806512" evidence="1">
    <location>
        <begin position="20"/>
        <end position="204"/>
    </location>
</feature>
<accession>A0A3E1YE93</accession>
<dbReference type="Pfam" id="PF12867">
    <property type="entry name" value="DinB_2"/>
    <property type="match status" value="1"/>
</dbReference>
<evidence type="ECO:0000256" key="1">
    <source>
        <dbReference type="SAM" id="SignalP"/>
    </source>
</evidence>
<dbReference type="EMBL" id="QPMM01000002">
    <property type="protein sequence ID" value="RFS24821.1"/>
    <property type="molecule type" value="Genomic_DNA"/>
</dbReference>
<sequence length="204" mass="23264">MKKSVFLLLLSAFFVSSYATIPVPPKKDNDNKYLIHLLVQTRDSVLQAVNGLSDAQLTYKPAPDRWSVIECVEHIMKTEKIFWNMEQQAVNQPANPEKRKDIKVTDEMIEKGVEDRSHKAKAPDMLVPTHEYSSNAALIKAFTDQRNQLISYLENTKDNLRDHVTELPVFGTADAYQILLMDAAHTNRHTQQLREVMASPGFPK</sequence>
<dbReference type="InterPro" id="IPR034660">
    <property type="entry name" value="DinB/YfiT-like"/>
</dbReference>
<dbReference type="AlphaFoldDB" id="A0A3E1YE93"/>
<dbReference type="SUPFAM" id="SSF109854">
    <property type="entry name" value="DinB/YfiT-like putative metalloenzymes"/>
    <property type="match status" value="1"/>
</dbReference>
<evidence type="ECO:0000313" key="3">
    <source>
        <dbReference type="EMBL" id="RFS24821.1"/>
    </source>
</evidence>
<dbReference type="Gene3D" id="1.20.120.450">
    <property type="entry name" value="dinb family like domain"/>
    <property type="match status" value="1"/>
</dbReference>
<gene>
    <name evidence="3" type="ORF">DVR12_06410</name>
</gene>
<dbReference type="Proteomes" id="UP000260644">
    <property type="component" value="Unassembled WGS sequence"/>
</dbReference>
<dbReference type="InterPro" id="IPR024775">
    <property type="entry name" value="DinB-like"/>
</dbReference>
<keyword evidence="1" id="KW-0732">Signal</keyword>
<comment type="caution">
    <text evidence="3">The sequence shown here is derived from an EMBL/GenBank/DDBJ whole genome shotgun (WGS) entry which is preliminary data.</text>
</comment>
<protein>
    <submittedName>
        <fullName evidence="3">DinB family protein</fullName>
    </submittedName>
</protein>
<reference evidence="3 4" key="1">
    <citation type="submission" date="2018-07" db="EMBL/GenBank/DDBJ databases">
        <title>Chitinophaga K2CV101002-2 sp. nov., isolated from a monsoon evergreen broad-leaved forest soil.</title>
        <authorList>
            <person name="Lv Y."/>
        </authorList>
    </citation>
    <scope>NUCLEOTIDE SEQUENCE [LARGE SCALE GENOMIC DNA]</scope>
    <source>
        <strain evidence="3 4">GDMCC 1.1288</strain>
    </source>
</reference>